<accession>A0A194S977</accession>
<dbReference type="InterPro" id="IPR017946">
    <property type="entry name" value="PLC-like_Pdiesterase_TIM-brl"/>
</dbReference>
<dbReference type="PANTHER" id="PTHR13593">
    <property type="match status" value="1"/>
</dbReference>
<dbReference type="EMBL" id="KQ474075">
    <property type="protein sequence ID" value="KPV77152.1"/>
    <property type="molecule type" value="Genomic_DNA"/>
</dbReference>
<feature type="compositionally biased region" description="Low complexity" evidence="1">
    <location>
        <begin position="350"/>
        <end position="361"/>
    </location>
</feature>
<feature type="region of interest" description="Disordered" evidence="1">
    <location>
        <begin position="350"/>
        <end position="371"/>
    </location>
</feature>
<feature type="compositionally biased region" description="Polar residues" evidence="1">
    <location>
        <begin position="1"/>
        <end position="10"/>
    </location>
</feature>
<dbReference type="STRING" id="578459.A0A194S977"/>
<dbReference type="PROSITE" id="PS50007">
    <property type="entry name" value="PIPLC_X_DOMAIN"/>
    <property type="match status" value="1"/>
</dbReference>
<dbReference type="PANTHER" id="PTHR13593:SF113">
    <property type="entry name" value="SI:DKEY-266F7.9"/>
    <property type="match status" value="1"/>
</dbReference>
<gene>
    <name evidence="2" type="ORF">RHOBADRAFT_52099</name>
</gene>
<proteinExistence type="predicted"/>
<dbReference type="InterPro" id="IPR051057">
    <property type="entry name" value="PI-PLC_domain"/>
</dbReference>
<dbReference type="GO" id="GO:0006629">
    <property type="term" value="P:lipid metabolic process"/>
    <property type="evidence" value="ECO:0007669"/>
    <property type="project" value="InterPro"/>
</dbReference>
<dbReference type="AlphaFoldDB" id="A0A194S977"/>
<dbReference type="GeneID" id="28976617"/>
<feature type="compositionally biased region" description="Low complexity" evidence="1">
    <location>
        <begin position="24"/>
        <end position="39"/>
    </location>
</feature>
<dbReference type="GO" id="GO:0008081">
    <property type="term" value="F:phosphoric diester hydrolase activity"/>
    <property type="evidence" value="ECO:0007669"/>
    <property type="project" value="InterPro"/>
</dbReference>
<evidence type="ECO:0008006" key="4">
    <source>
        <dbReference type="Google" id="ProtNLM"/>
    </source>
</evidence>
<evidence type="ECO:0000313" key="3">
    <source>
        <dbReference type="Proteomes" id="UP000053890"/>
    </source>
</evidence>
<dbReference type="RefSeq" id="XP_018273201.1">
    <property type="nucleotide sequence ID" value="XM_018416169.1"/>
</dbReference>
<dbReference type="Gene3D" id="3.20.20.190">
    <property type="entry name" value="Phosphatidylinositol (PI) phosphodiesterase"/>
    <property type="match status" value="1"/>
</dbReference>
<reference evidence="2 3" key="1">
    <citation type="journal article" date="2015" name="Front. Microbiol.">
        <title>Genome sequence of the plant growth promoting endophytic yeast Rhodotorula graminis WP1.</title>
        <authorList>
            <person name="Firrincieli A."/>
            <person name="Otillar R."/>
            <person name="Salamov A."/>
            <person name="Schmutz J."/>
            <person name="Khan Z."/>
            <person name="Redman R.S."/>
            <person name="Fleck N.D."/>
            <person name="Lindquist E."/>
            <person name="Grigoriev I.V."/>
            <person name="Doty S.L."/>
        </authorList>
    </citation>
    <scope>NUCLEOTIDE SEQUENCE [LARGE SCALE GENOMIC DNA]</scope>
    <source>
        <strain evidence="2 3">WP1</strain>
    </source>
</reference>
<protein>
    <recommendedName>
        <fullName evidence="4">Phosphatidylinositol-specific phospholipase C X domain-containing protein</fullName>
    </recommendedName>
</protein>
<feature type="region of interest" description="Disordered" evidence="1">
    <location>
        <begin position="1"/>
        <end position="98"/>
    </location>
</feature>
<evidence type="ECO:0000256" key="1">
    <source>
        <dbReference type="SAM" id="MobiDB-lite"/>
    </source>
</evidence>
<dbReference type="SUPFAM" id="SSF51695">
    <property type="entry name" value="PLC-like phosphodiesterases"/>
    <property type="match status" value="1"/>
</dbReference>
<evidence type="ECO:0000313" key="2">
    <source>
        <dbReference type="EMBL" id="KPV77152.1"/>
    </source>
</evidence>
<sequence>MPPVLPTTSILPAYQASARPTHLSPTASPPASASPTRARCFVQRHDVHPQPSQQVTAGRAAQERTATRPRPSPPPQLASSAPLDDDERTLASPAEPRVFSVTPTRNKLATLSGLVKRRRKRVPLEAKALHVGHSVDTSCWMSYVPDEAKLDELYLPGTHDSLALFYPLLSSICQSTPLLNQLKGGIRFLDLRFSLLDDGELWAYHGIVPQRLSAADAFEEVYRWLEGEGRSECVVVSCKQENPAPHFAETLWALLDRTSRSRALWYDEDRWPSLGEVRGKCVMFCRFGWDTQRGLHPPEWPNDSRAAWRTTIGGRDTLVQDWYGLSTPIAIPKKAALALSLFTPDSPLLPPSSSAAKTTATDARPHPLSTPDPLPHRISYLSCASFPLLFPSVAAKGFGAPSLGLGWRGVNELVLRGLRRLAATDAATAAAVAAGVGEGKDEGAGGGARARGRRYVRGEGGMVVLLDFWESTADSSGRGRDAVRQGGLVLEVVQMNFAA</sequence>
<dbReference type="OrthoDB" id="1046782at2759"/>
<keyword evidence="3" id="KW-1185">Reference proteome</keyword>
<name>A0A194S977_RHOGW</name>
<organism evidence="2 3">
    <name type="scientific">Rhodotorula graminis (strain WP1)</name>
    <dbReference type="NCBI Taxonomy" id="578459"/>
    <lineage>
        <taxon>Eukaryota</taxon>
        <taxon>Fungi</taxon>
        <taxon>Dikarya</taxon>
        <taxon>Basidiomycota</taxon>
        <taxon>Pucciniomycotina</taxon>
        <taxon>Microbotryomycetes</taxon>
        <taxon>Sporidiobolales</taxon>
        <taxon>Sporidiobolaceae</taxon>
        <taxon>Rhodotorula</taxon>
    </lineage>
</organism>
<dbReference type="Proteomes" id="UP000053890">
    <property type="component" value="Unassembled WGS sequence"/>
</dbReference>